<dbReference type="RefSeq" id="WP_167224114.1">
    <property type="nucleotide sequence ID" value="NZ_JAAQPH010000006.1"/>
</dbReference>
<keyword evidence="2" id="KW-1185">Reference proteome</keyword>
<comment type="caution">
    <text evidence="1">The sequence shown here is derived from an EMBL/GenBank/DDBJ whole genome shotgun (WGS) entry which is preliminary data.</text>
</comment>
<proteinExistence type="predicted"/>
<name>A0A967C3B2_9PROT</name>
<accession>A0A967C3B2</accession>
<dbReference type="AlphaFoldDB" id="A0A967C3B2"/>
<evidence type="ECO:0000313" key="1">
    <source>
        <dbReference type="EMBL" id="NIA68993.1"/>
    </source>
</evidence>
<sequence length="52" mass="5747">MTVIDFQAAAIQHRAPAVRLDLDDLVLRGSEELGLEVDTEGYLVLTEGEDFD</sequence>
<gene>
    <name evidence="1" type="ORF">HBA54_10350</name>
</gene>
<organism evidence="1 2">
    <name type="scientific">Pelagibius litoralis</name>
    <dbReference type="NCBI Taxonomy" id="374515"/>
    <lineage>
        <taxon>Bacteria</taxon>
        <taxon>Pseudomonadati</taxon>
        <taxon>Pseudomonadota</taxon>
        <taxon>Alphaproteobacteria</taxon>
        <taxon>Rhodospirillales</taxon>
        <taxon>Rhodovibrionaceae</taxon>
        <taxon>Pelagibius</taxon>
    </lineage>
</organism>
<evidence type="ECO:0000313" key="2">
    <source>
        <dbReference type="Proteomes" id="UP000761264"/>
    </source>
</evidence>
<dbReference type="Proteomes" id="UP000761264">
    <property type="component" value="Unassembled WGS sequence"/>
</dbReference>
<dbReference type="EMBL" id="JAAQPH010000006">
    <property type="protein sequence ID" value="NIA68993.1"/>
    <property type="molecule type" value="Genomic_DNA"/>
</dbReference>
<protein>
    <submittedName>
        <fullName evidence="1">Uncharacterized protein</fullName>
    </submittedName>
</protein>
<reference evidence="1" key="1">
    <citation type="submission" date="2020-03" db="EMBL/GenBank/DDBJ databases">
        <title>Genome of Pelagibius litoralis DSM 21314T.</title>
        <authorList>
            <person name="Wang G."/>
        </authorList>
    </citation>
    <scope>NUCLEOTIDE SEQUENCE</scope>
    <source>
        <strain evidence="1">DSM 21314</strain>
    </source>
</reference>